<protein>
    <submittedName>
        <fullName evidence="4">GCN5-related N-acetyltransferase</fullName>
    </submittedName>
</protein>
<dbReference type="Pfam" id="PF13508">
    <property type="entry name" value="Acetyltransf_7"/>
    <property type="match status" value="1"/>
</dbReference>
<evidence type="ECO:0000313" key="5">
    <source>
        <dbReference type="Proteomes" id="UP000004508"/>
    </source>
</evidence>
<evidence type="ECO:0000259" key="3">
    <source>
        <dbReference type="PROSITE" id="PS51186"/>
    </source>
</evidence>
<dbReference type="PANTHER" id="PTHR43877">
    <property type="entry name" value="AMINOALKYLPHOSPHONATE N-ACETYLTRANSFERASE-RELATED-RELATED"/>
    <property type="match status" value="1"/>
</dbReference>
<dbReference type="PROSITE" id="PS51186">
    <property type="entry name" value="GNAT"/>
    <property type="match status" value="1"/>
</dbReference>
<dbReference type="InterPro" id="IPR050832">
    <property type="entry name" value="Bact_Acetyltransf"/>
</dbReference>
<dbReference type="SUPFAM" id="SSF55729">
    <property type="entry name" value="Acyl-CoA N-acyltransferases (Nat)"/>
    <property type="match status" value="1"/>
</dbReference>
<keyword evidence="1 4" id="KW-0808">Transferase</keyword>
<organism evidence="4 5">
    <name type="scientific">Ktedonobacter racemifer DSM 44963</name>
    <dbReference type="NCBI Taxonomy" id="485913"/>
    <lineage>
        <taxon>Bacteria</taxon>
        <taxon>Bacillati</taxon>
        <taxon>Chloroflexota</taxon>
        <taxon>Ktedonobacteria</taxon>
        <taxon>Ktedonobacterales</taxon>
        <taxon>Ktedonobacteraceae</taxon>
        <taxon>Ktedonobacter</taxon>
    </lineage>
</organism>
<dbReference type="Gene3D" id="3.40.630.30">
    <property type="match status" value="1"/>
</dbReference>
<dbReference type="OrthoDB" id="156739at2"/>
<accession>D6TWT9</accession>
<dbReference type="AlphaFoldDB" id="D6TWT9"/>
<dbReference type="GO" id="GO:0016747">
    <property type="term" value="F:acyltransferase activity, transferring groups other than amino-acyl groups"/>
    <property type="evidence" value="ECO:0007669"/>
    <property type="project" value="InterPro"/>
</dbReference>
<keyword evidence="2" id="KW-0012">Acyltransferase</keyword>
<name>D6TWT9_KTERA</name>
<reference evidence="4 5" key="1">
    <citation type="journal article" date="2011" name="Stand. Genomic Sci.">
        <title>Non-contiguous finished genome sequence and contextual data of the filamentous soil bacterium Ktedonobacter racemifer type strain (SOSP1-21).</title>
        <authorList>
            <person name="Chang Y.J."/>
            <person name="Land M."/>
            <person name="Hauser L."/>
            <person name="Chertkov O."/>
            <person name="Del Rio T.G."/>
            <person name="Nolan M."/>
            <person name="Copeland A."/>
            <person name="Tice H."/>
            <person name="Cheng J.F."/>
            <person name="Lucas S."/>
            <person name="Han C."/>
            <person name="Goodwin L."/>
            <person name="Pitluck S."/>
            <person name="Ivanova N."/>
            <person name="Ovchinikova G."/>
            <person name="Pati A."/>
            <person name="Chen A."/>
            <person name="Palaniappan K."/>
            <person name="Mavromatis K."/>
            <person name="Liolios K."/>
            <person name="Brettin T."/>
            <person name="Fiebig A."/>
            <person name="Rohde M."/>
            <person name="Abt B."/>
            <person name="Goker M."/>
            <person name="Detter J.C."/>
            <person name="Woyke T."/>
            <person name="Bristow J."/>
            <person name="Eisen J.A."/>
            <person name="Markowitz V."/>
            <person name="Hugenholtz P."/>
            <person name="Kyrpides N.C."/>
            <person name="Klenk H.P."/>
            <person name="Lapidus A."/>
        </authorList>
    </citation>
    <scope>NUCLEOTIDE SEQUENCE [LARGE SCALE GENOMIC DNA]</scope>
    <source>
        <strain evidence="5">DSM 44963</strain>
    </source>
</reference>
<feature type="domain" description="N-acetyltransferase" evidence="3">
    <location>
        <begin position="6"/>
        <end position="178"/>
    </location>
</feature>
<dbReference type="InterPro" id="IPR016181">
    <property type="entry name" value="Acyl_CoA_acyltransferase"/>
</dbReference>
<dbReference type="CDD" id="cd04301">
    <property type="entry name" value="NAT_SF"/>
    <property type="match status" value="1"/>
</dbReference>
<dbReference type="InParanoid" id="D6TWT9"/>
<evidence type="ECO:0000256" key="2">
    <source>
        <dbReference type="ARBA" id="ARBA00023315"/>
    </source>
</evidence>
<evidence type="ECO:0000256" key="1">
    <source>
        <dbReference type="ARBA" id="ARBA00022679"/>
    </source>
</evidence>
<dbReference type="Proteomes" id="UP000004508">
    <property type="component" value="Unassembled WGS sequence"/>
</dbReference>
<comment type="caution">
    <text evidence="4">The sequence shown here is derived from an EMBL/GenBank/DDBJ whole genome shotgun (WGS) entry which is preliminary data.</text>
</comment>
<dbReference type="STRING" id="485913.Krac_5770"/>
<gene>
    <name evidence="4" type="ORF">Krac_5770</name>
</gene>
<evidence type="ECO:0000313" key="4">
    <source>
        <dbReference type="EMBL" id="EFH84672.1"/>
    </source>
</evidence>
<keyword evidence="5" id="KW-1185">Reference proteome</keyword>
<dbReference type="eggNOG" id="COG0456">
    <property type="taxonomic scope" value="Bacteria"/>
</dbReference>
<dbReference type="PANTHER" id="PTHR43877:SF2">
    <property type="entry name" value="AMINOALKYLPHOSPHONATE N-ACETYLTRANSFERASE-RELATED"/>
    <property type="match status" value="1"/>
</dbReference>
<dbReference type="InterPro" id="IPR000182">
    <property type="entry name" value="GNAT_dom"/>
</dbReference>
<dbReference type="EMBL" id="ADVG01000003">
    <property type="protein sequence ID" value="EFH84672.1"/>
    <property type="molecule type" value="Genomic_DNA"/>
</dbReference>
<sequence>MELRYQQLSPVNVESAHEILRLCGLDMQERLGLNHWVPPYALEKLRWDAENRQVYAVLYANQVIATFTLGTTLPRSYQKIPAILEMWNTPQPYALYVNHLAILPSFQGRGLGRQCVQTIEGMGAFQGCDVLRLDAYSKHAGLQIFYPKLGFRNVGRFSLWSERLGEAETTCYEKRLAPQIRADERHP</sequence>
<proteinExistence type="predicted"/>
<dbReference type="RefSeq" id="WP_007916379.1">
    <property type="nucleotide sequence ID" value="NZ_ADVG01000003.1"/>
</dbReference>